<dbReference type="InterPro" id="IPR056843">
    <property type="entry name" value="THADA-like_TPR"/>
</dbReference>
<feature type="domain" description="tRNA (32-2'-O)-methyltransferase regulator THADA-like TPR repeats region" evidence="2">
    <location>
        <begin position="114"/>
        <end position="192"/>
    </location>
</feature>
<gene>
    <name evidence="3" type="ORF">DICVIV_11601</name>
</gene>
<accession>A0A0D8XJC3</accession>
<protein>
    <recommendedName>
        <fullName evidence="2">tRNA (32-2'-O)-methyltransferase regulator THADA-like TPR repeats region domain-containing protein</fullName>
    </recommendedName>
</protein>
<name>A0A0D8XJC3_DICVI</name>
<dbReference type="PANTHER" id="PTHR14387">
    <property type="entry name" value="THADA/DEATH RECEPTOR INTERACTING PROTEIN"/>
    <property type="match status" value="1"/>
</dbReference>
<feature type="transmembrane region" description="Helical" evidence="1">
    <location>
        <begin position="190"/>
        <end position="208"/>
    </location>
</feature>
<dbReference type="Pfam" id="PF25150">
    <property type="entry name" value="TPR_Trm732"/>
    <property type="match status" value="1"/>
</dbReference>
<dbReference type="EMBL" id="KN716668">
    <property type="protein sequence ID" value="KJH42416.1"/>
    <property type="molecule type" value="Genomic_DNA"/>
</dbReference>
<proteinExistence type="predicted"/>
<dbReference type="PANTHER" id="PTHR14387:SF7">
    <property type="entry name" value="THYROID ADENOMA-ASSOCIATED PROTEIN"/>
    <property type="match status" value="1"/>
</dbReference>
<keyword evidence="4" id="KW-1185">Reference proteome</keyword>
<organism evidence="3 4">
    <name type="scientific">Dictyocaulus viviparus</name>
    <name type="common">Bovine lungworm</name>
    <dbReference type="NCBI Taxonomy" id="29172"/>
    <lineage>
        <taxon>Eukaryota</taxon>
        <taxon>Metazoa</taxon>
        <taxon>Ecdysozoa</taxon>
        <taxon>Nematoda</taxon>
        <taxon>Chromadorea</taxon>
        <taxon>Rhabditida</taxon>
        <taxon>Rhabditina</taxon>
        <taxon>Rhabditomorpha</taxon>
        <taxon>Strongyloidea</taxon>
        <taxon>Metastrongylidae</taxon>
        <taxon>Dictyocaulus</taxon>
    </lineage>
</organism>
<dbReference type="OrthoDB" id="73997at2759"/>
<sequence>MTLLKSNSTYMRLIKEKHLERLYSFIDDPALSVVISKILSLTMLETTGEWNLHNRCIFSCLSSNKGSAVKSYHCLNDQLLKCLTFSERSIKEDCIESVLYVSRYLILSNKKCDVYKYWSDYIPLTTMQYAVLHLNVQLRLAAWMLLSEHPQKTLGLSMTDMSLIRVFLITNMTEQSPATRQKILGGLRKVIIFYGLYIYKMWVIYAFSDSFSYCRSQ</sequence>
<dbReference type="GO" id="GO:0030488">
    <property type="term" value="P:tRNA methylation"/>
    <property type="evidence" value="ECO:0007669"/>
    <property type="project" value="TreeGrafter"/>
</dbReference>
<keyword evidence="1" id="KW-0812">Transmembrane</keyword>
<keyword evidence="1" id="KW-1133">Transmembrane helix</keyword>
<reference evidence="3 4" key="1">
    <citation type="submission" date="2013-11" db="EMBL/GenBank/DDBJ databases">
        <title>Draft genome of the bovine lungworm Dictyocaulus viviparus.</title>
        <authorList>
            <person name="Mitreva M."/>
        </authorList>
    </citation>
    <scope>NUCLEOTIDE SEQUENCE [LARGE SCALE GENOMIC DNA]</scope>
    <source>
        <strain evidence="3 4">HannoverDv2000</strain>
    </source>
</reference>
<reference evidence="4" key="2">
    <citation type="journal article" date="2016" name="Sci. Rep.">
        <title>Dictyocaulus viviparus genome, variome and transcriptome elucidate lungworm biology and support future intervention.</title>
        <authorList>
            <person name="McNulty S.N."/>
            <person name="Strube C."/>
            <person name="Rosa B.A."/>
            <person name="Martin J.C."/>
            <person name="Tyagi R."/>
            <person name="Choi Y.J."/>
            <person name="Wang Q."/>
            <person name="Hallsworth Pepin K."/>
            <person name="Zhang X."/>
            <person name="Ozersky P."/>
            <person name="Wilson R.K."/>
            <person name="Sternberg P.W."/>
            <person name="Gasser R.B."/>
            <person name="Mitreva M."/>
        </authorList>
    </citation>
    <scope>NUCLEOTIDE SEQUENCE [LARGE SCALE GENOMIC DNA]</scope>
    <source>
        <strain evidence="4">HannoverDv2000</strain>
    </source>
</reference>
<evidence type="ECO:0000256" key="1">
    <source>
        <dbReference type="SAM" id="Phobius"/>
    </source>
</evidence>
<dbReference type="InterPro" id="IPR051954">
    <property type="entry name" value="tRNA_methyltransferase_THADA"/>
</dbReference>
<evidence type="ECO:0000313" key="3">
    <source>
        <dbReference type="EMBL" id="KJH42416.1"/>
    </source>
</evidence>
<evidence type="ECO:0000313" key="4">
    <source>
        <dbReference type="Proteomes" id="UP000053766"/>
    </source>
</evidence>
<evidence type="ECO:0000259" key="2">
    <source>
        <dbReference type="Pfam" id="PF25150"/>
    </source>
</evidence>
<dbReference type="GO" id="GO:0005829">
    <property type="term" value="C:cytosol"/>
    <property type="evidence" value="ECO:0007669"/>
    <property type="project" value="TreeGrafter"/>
</dbReference>
<dbReference type="AlphaFoldDB" id="A0A0D8XJC3"/>
<dbReference type="Proteomes" id="UP000053766">
    <property type="component" value="Unassembled WGS sequence"/>
</dbReference>
<keyword evidence="1" id="KW-0472">Membrane</keyword>
<dbReference type="STRING" id="29172.A0A0D8XJC3"/>